<evidence type="ECO:0000313" key="4">
    <source>
        <dbReference type="Proteomes" id="UP000460718"/>
    </source>
</evidence>
<dbReference type="AlphaFoldDB" id="A0A6A3JP69"/>
<gene>
    <name evidence="2" type="ORF">PF005_g27126</name>
    <name evidence="1" type="ORF">PF011_g16405</name>
</gene>
<dbReference type="EMBL" id="QXFW01001171">
    <property type="protein sequence ID" value="KAE8995257.1"/>
    <property type="molecule type" value="Genomic_DNA"/>
</dbReference>
<proteinExistence type="predicted"/>
<dbReference type="OrthoDB" id="126679at2759"/>
<evidence type="ECO:0000313" key="2">
    <source>
        <dbReference type="EMBL" id="KAE9171493.1"/>
    </source>
</evidence>
<dbReference type="Proteomes" id="UP000433483">
    <property type="component" value="Unassembled WGS sequence"/>
</dbReference>
<dbReference type="EMBL" id="QXGB01003311">
    <property type="protein sequence ID" value="KAE9171493.1"/>
    <property type="molecule type" value="Genomic_DNA"/>
</dbReference>
<protein>
    <recommendedName>
        <fullName evidence="5">Reverse transcriptase Ty1/copia-type domain-containing protein</fullName>
    </recommendedName>
</protein>
<dbReference type="Proteomes" id="UP000460718">
    <property type="component" value="Unassembled WGS sequence"/>
</dbReference>
<reference evidence="1 4" key="1">
    <citation type="submission" date="2018-09" db="EMBL/GenBank/DDBJ databases">
        <title>Genomic investigation of the strawberry pathogen Phytophthora fragariae indicates pathogenicity is determined by transcriptional variation in three key races.</title>
        <authorList>
            <person name="Adams T.M."/>
            <person name="Armitage A.D."/>
            <person name="Sobczyk M.K."/>
            <person name="Bates H.J."/>
            <person name="Dunwell J.M."/>
            <person name="Nellist C.F."/>
            <person name="Harrison R.J."/>
        </authorList>
    </citation>
    <scope>NUCLEOTIDE SEQUENCE [LARGE SCALE GENOMIC DNA]</scope>
    <source>
        <strain evidence="2 3">NOV-27</strain>
        <strain evidence="1 4">SCRP245</strain>
    </source>
</reference>
<keyword evidence="3" id="KW-1185">Reference proteome</keyword>
<name>A0A6A3JP69_9STRA</name>
<comment type="caution">
    <text evidence="1">The sequence shown here is derived from an EMBL/GenBank/DDBJ whole genome shotgun (WGS) entry which is preliminary data.</text>
</comment>
<organism evidence="1 4">
    <name type="scientific">Phytophthora fragariae</name>
    <dbReference type="NCBI Taxonomy" id="53985"/>
    <lineage>
        <taxon>Eukaryota</taxon>
        <taxon>Sar</taxon>
        <taxon>Stramenopiles</taxon>
        <taxon>Oomycota</taxon>
        <taxon>Peronosporomycetes</taxon>
        <taxon>Peronosporales</taxon>
        <taxon>Peronosporaceae</taxon>
        <taxon>Phytophthora</taxon>
    </lineage>
</organism>
<sequence>MQLLALNDLGPATMFLGVSIENEDKSGYSFGQKHAIDELLQKHGLAQAHSVRCPIGEEHDVPITADDLLPALPTRSDPTVPTIKMFQSLVGALLCIAFAVHRASRRTHAPTLQDWKLAKRIAR</sequence>
<evidence type="ECO:0008006" key="5">
    <source>
        <dbReference type="Google" id="ProtNLM"/>
    </source>
</evidence>
<evidence type="ECO:0000313" key="3">
    <source>
        <dbReference type="Proteomes" id="UP000433483"/>
    </source>
</evidence>
<evidence type="ECO:0000313" key="1">
    <source>
        <dbReference type="EMBL" id="KAE8995257.1"/>
    </source>
</evidence>
<accession>A0A6A3JP69</accession>